<evidence type="ECO:0000313" key="2">
    <source>
        <dbReference type="EMBL" id="KAJ7349637.1"/>
    </source>
</evidence>
<reference evidence="2" key="1">
    <citation type="submission" date="2023-03" db="EMBL/GenBank/DDBJ databases">
        <title>Massive genome expansion in bonnet fungi (Mycena s.s.) driven by repeated elements and novel gene families across ecological guilds.</title>
        <authorList>
            <consortium name="Lawrence Berkeley National Laboratory"/>
            <person name="Harder C.B."/>
            <person name="Miyauchi S."/>
            <person name="Viragh M."/>
            <person name="Kuo A."/>
            <person name="Thoen E."/>
            <person name="Andreopoulos B."/>
            <person name="Lu D."/>
            <person name="Skrede I."/>
            <person name="Drula E."/>
            <person name="Henrissat B."/>
            <person name="Morin E."/>
            <person name="Kohler A."/>
            <person name="Barry K."/>
            <person name="LaButti K."/>
            <person name="Morin E."/>
            <person name="Salamov A."/>
            <person name="Lipzen A."/>
            <person name="Mereny Z."/>
            <person name="Hegedus B."/>
            <person name="Baldrian P."/>
            <person name="Stursova M."/>
            <person name="Weitz H."/>
            <person name="Taylor A."/>
            <person name="Grigoriev I.V."/>
            <person name="Nagy L.G."/>
            <person name="Martin F."/>
            <person name="Kauserud H."/>
        </authorList>
    </citation>
    <scope>NUCLEOTIDE SEQUENCE</scope>
    <source>
        <strain evidence="2">CBHHK002</strain>
    </source>
</reference>
<organism evidence="2 3">
    <name type="scientific">Mycena albidolilacea</name>
    <dbReference type="NCBI Taxonomy" id="1033008"/>
    <lineage>
        <taxon>Eukaryota</taxon>
        <taxon>Fungi</taxon>
        <taxon>Dikarya</taxon>
        <taxon>Basidiomycota</taxon>
        <taxon>Agaricomycotina</taxon>
        <taxon>Agaricomycetes</taxon>
        <taxon>Agaricomycetidae</taxon>
        <taxon>Agaricales</taxon>
        <taxon>Marasmiineae</taxon>
        <taxon>Mycenaceae</taxon>
        <taxon>Mycena</taxon>
    </lineage>
</organism>
<proteinExistence type="predicted"/>
<name>A0AAD7A504_9AGAR</name>
<keyword evidence="3" id="KW-1185">Reference proteome</keyword>
<dbReference type="InterPro" id="IPR000073">
    <property type="entry name" value="AB_hydrolase_1"/>
</dbReference>
<dbReference type="Gene3D" id="3.40.50.1820">
    <property type="entry name" value="alpha/beta hydrolase"/>
    <property type="match status" value="2"/>
</dbReference>
<accession>A0AAD7A504</accession>
<dbReference type="EMBL" id="JARIHO010000015">
    <property type="protein sequence ID" value="KAJ7349637.1"/>
    <property type="molecule type" value="Genomic_DNA"/>
</dbReference>
<evidence type="ECO:0000313" key="3">
    <source>
        <dbReference type="Proteomes" id="UP001218218"/>
    </source>
</evidence>
<sequence>MSTFRVKSIVFNPGPDEHALKLTAKCYSPGTNNPNGLTLSCAHGTGIDVPFVGRTPGTDSIFKMHENTNCGFSLREVWSVDWQSHGLRAVVNEATLSDRPADRPAVSVVEWAEAIAEFIQSPHLRGHHIVGIGHSAGSSAPNDPKFASANRVVCRSHNCRAGDVPQCSQDFYRDYGEERNSALSTAIMIVNARRTTWPNRDEAFSYMKLNFIWKGWDARVLRTYVDYGMHDLPGSDGVVISTKKEQEISAYTNVPPHLEAVDLYRRIVPWVPVHFIFGARNDLVPPEAQDSIFDPGNNIQASSIQCVHRAGHMVLQEKPDGLAVAICKVLAQIKPRGVELASKL</sequence>
<dbReference type="InterPro" id="IPR029058">
    <property type="entry name" value="AB_hydrolase_fold"/>
</dbReference>
<evidence type="ECO:0000259" key="1">
    <source>
        <dbReference type="Pfam" id="PF12697"/>
    </source>
</evidence>
<dbReference type="AlphaFoldDB" id="A0AAD7A504"/>
<gene>
    <name evidence="2" type="ORF">DFH08DRAFT_935664</name>
</gene>
<dbReference type="Proteomes" id="UP001218218">
    <property type="component" value="Unassembled WGS sequence"/>
</dbReference>
<comment type="caution">
    <text evidence="2">The sequence shown here is derived from an EMBL/GenBank/DDBJ whole genome shotgun (WGS) entry which is preliminary data.</text>
</comment>
<dbReference type="Pfam" id="PF12697">
    <property type="entry name" value="Abhydrolase_6"/>
    <property type="match status" value="1"/>
</dbReference>
<protein>
    <recommendedName>
        <fullName evidence="1">AB hydrolase-1 domain-containing protein</fullName>
    </recommendedName>
</protein>
<feature type="domain" description="AB hydrolase-1" evidence="1">
    <location>
        <begin position="76"/>
        <end position="323"/>
    </location>
</feature>
<dbReference type="SUPFAM" id="SSF53474">
    <property type="entry name" value="alpha/beta-Hydrolases"/>
    <property type="match status" value="1"/>
</dbReference>